<dbReference type="STRING" id="1834516.BL253_24390"/>
<dbReference type="Gene3D" id="3.30.460.10">
    <property type="entry name" value="Beta Polymerase, domain 2"/>
    <property type="match status" value="1"/>
</dbReference>
<proteinExistence type="predicted"/>
<keyword evidence="2" id="KW-1185">Reference proteome</keyword>
<dbReference type="Proteomes" id="UP000188929">
    <property type="component" value="Unassembled WGS sequence"/>
</dbReference>
<organism evidence="1 2">
    <name type="scientific">Pseudofrankia asymbiotica</name>
    <dbReference type="NCBI Taxonomy" id="1834516"/>
    <lineage>
        <taxon>Bacteria</taxon>
        <taxon>Bacillati</taxon>
        <taxon>Actinomycetota</taxon>
        <taxon>Actinomycetes</taxon>
        <taxon>Frankiales</taxon>
        <taxon>Frankiaceae</taxon>
        <taxon>Pseudofrankia</taxon>
    </lineage>
</organism>
<name>A0A1V2I5U7_9ACTN</name>
<accession>A0A1V2I5U7</accession>
<reference evidence="2" key="1">
    <citation type="submission" date="2016-10" db="EMBL/GenBank/DDBJ databases">
        <title>Frankia sp. NRRL B-16386 Genome sequencing.</title>
        <authorList>
            <person name="Ghodhbane-Gtari F."/>
            <person name="Swanson E."/>
            <person name="Gueddou A."/>
            <person name="Hezbri K."/>
            <person name="Ktari K."/>
            <person name="Nouioui I."/>
            <person name="Morris K."/>
            <person name="Simpson S."/>
            <person name="Abebe-Akele F."/>
            <person name="Thomas K."/>
            <person name="Gtari M."/>
            <person name="Tisa L.S."/>
        </authorList>
    </citation>
    <scope>NUCLEOTIDE SEQUENCE [LARGE SCALE GENOMIC DNA]</scope>
    <source>
        <strain evidence="2">NRRL B-16386</strain>
    </source>
</reference>
<protein>
    <recommendedName>
        <fullName evidence="3">GrpB family protein</fullName>
    </recommendedName>
</protein>
<evidence type="ECO:0000313" key="1">
    <source>
        <dbReference type="EMBL" id="ONH26590.1"/>
    </source>
</evidence>
<dbReference type="InterPro" id="IPR007344">
    <property type="entry name" value="GrpB/CoaE"/>
</dbReference>
<dbReference type="SUPFAM" id="SSF81301">
    <property type="entry name" value="Nucleotidyltransferase"/>
    <property type="match status" value="1"/>
</dbReference>
<dbReference type="PANTHER" id="PTHR34822">
    <property type="entry name" value="GRPB DOMAIN PROTEIN (AFU_ORTHOLOGUE AFUA_1G01530)"/>
    <property type="match status" value="1"/>
</dbReference>
<gene>
    <name evidence="1" type="ORF">BL253_24390</name>
</gene>
<dbReference type="AlphaFoldDB" id="A0A1V2I5U7"/>
<dbReference type="Pfam" id="PF04229">
    <property type="entry name" value="GrpB"/>
    <property type="match status" value="1"/>
</dbReference>
<dbReference type="EMBL" id="MOMC01000050">
    <property type="protein sequence ID" value="ONH26590.1"/>
    <property type="molecule type" value="Genomic_DNA"/>
</dbReference>
<sequence>MLRTPDLAVHLHICTAGSDWERRTLLFRDWLRRDPRDRARYEALKRRLASRDRPDMDAYADAKGPLATEIITRAERWASTIDWTRAE</sequence>
<evidence type="ECO:0008006" key="3">
    <source>
        <dbReference type="Google" id="ProtNLM"/>
    </source>
</evidence>
<comment type="caution">
    <text evidence="1">The sequence shown here is derived from an EMBL/GenBank/DDBJ whole genome shotgun (WGS) entry which is preliminary data.</text>
</comment>
<evidence type="ECO:0000313" key="2">
    <source>
        <dbReference type="Proteomes" id="UP000188929"/>
    </source>
</evidence>
<dbReference type="InterPro" id="IPR043519">
    <property type="entry name" value="NT_sf"/>
</dbReference>
<dbReference type="PANTHER" id="PTHR34822:SF1">
    <property type="entry name" value="GRPB FAMILY PROTEIN"/>
    <property type="match status" value="1"/>
</dbReference>